<evidence type="ECO:0000313" key="3">
    <source>
        <dbReference type="Proteomes" id="UP001138686"/>
    </source>
</evidence>
<protein>
    <submittedName>
        <fullName evidence="2">DinB family protein</fullName>
    </submittedName>
</protein>
<dbReference type="InterPro" id="IPR024775">
    <property type="entry name" value="DinB-like"/>
</dbReference>
<organism evidence="2 3">
    <name type="scientific">Halomarinibacterium sedimenti</name>
    <dbReference type="NCBI Taxonomy" id="2857106"/>
    <lineage>
        <taxon>Bacteria</taxon>
        <taxon>Pseudomonadati</taxon>
        <taxon>Bacteroidota</taxon>
        <taxon>Flavobacteriia</taxon>
        <taxon>Flavobacteriales</taxon>
        <taxon>Flavobacteriaceae</taxon>
        <taxon>Halomarinibacterium</taxon>
    </lineage>
</organism>
<evidence type="ECO:0000313" key="2">
    <source>
        <dbReference type="EMBL" id="MBW2938088.1"/>
    </source>
</evidence>
<evidence type="ECO:0000259" key="1">
    <source>
        <dbReference type="Pfam" id="PF12867"/>
    </source>
</evidence>
<comment type="caution">
    <text evidence="2">The sequence shown here is derived from an EMBL/GenBank/DDBJ whole genome shotgun (WGS) entry which is preliminary data.</text>
</comment>
<feature type="domain" description="DinB-like" evidence="1">
    <location>
        <begin position="19"/>
        <end position="147"/>
    </location>
</feature>
<accession>A0A9X1JXF9</accession>
<gene>
    <name evidence="2" type="ORF">KXJ69_08215</name>
</gene>
<sequence length="169" mass="20025">MTEKQVIKALTENLGFYKDLLTHLDAATVTWKPSETSWSLLEVVCHLLDEEREDFKARIQHLFKNPNTHPPAIDPKGWVTERNYAKQDYNNVLQEFFKERTKSIEWLNSLENAPWKNSFEHQHFGTMSASLFLTNWLAHDYFHFRQIFKIKYLYLQSQSMHSLNYAGGI</sequence>
<name>A0A9X1JXF9_9FLAO</name>
<dbReference type="Proteomes" id="UP001138686">
    <property type="component" value="Unassembled WGS sequence"/>
</dbReference>
<keyword evidence="3" id="KW-1185">Reference proteome</keyword>
<reference evidence="2" key="1">
    <citation type="submission" date="2021-07" db="EMBL/GenBank/DDBJ databases">
        <title>Aureisphaera sp. CAU 1614 isolated from sea sediment.</title>
        <authorList>
            <person name="Kim W."/>
        </authorList>
    </citation>
    <scope>NUCLEOTIDE SEQUENCE</scope>
    <source>
        <strain evidence="2">CAU 1614</strain>
    </source>
</reference>
<dbReference type="EMBL" id="JAHWDP010000003">
    <property type="protein sequence ID" value="MBW2938088.1"/>
    <property type="molecule type" value="Genomic_DNA"/>
</dbReference>
<dbReference type="RefSeq" id="WP_219052532.1">
    <property type="nucleotide sequence ID" value="NZ_JAHWDP010000003.1"/>
</dbReference>
<dbReference type="AlphaFoldDB" id="A0A9X1JXF9"/>
<dbReference type="Pfam" id="PF12867">
    <property type="entry name" value="DinB_2"/>
    <property type="match status" value="1"/>
</dbReference>
<proteinExistence type="predicted"/>